<sequence>MEMDQEELIFDIFSSFRHYAILAKSVSRSLKDFKECEVQVTNEYQDMSYYILYMQSKIMLDAGFFSCVLKSILIYLSTSMI</sequence>
<accession>V9R7D7</accession>
<proteinExistence type="predicted"/>
<dbReference type="EMBL" id="CP006917">
    <property type="protein sequence ID" value="AHC39695.1"/>
    <property type="molecule type" value="Genomic_DNA"/>
</dbReference>
<dbReference type="HOGENOM" id="CLU_2568413_0_0_5"/>
<name>V9R7D7_9RICK</name>
<organism evidence="1 2">
    <name type="scientific">Ehrlichia muris AS145</name>
    <dbReference type="NCBI Taxonomy" id="1423892"/>
    <lineage>
        <taxon>Bacteria</taxon>
        <taxon>Pseudomonadati</taxon>
        <taxon>Pseudomonadota</taxon>
        <taxon>Alphaproteobacteria</taxon>
        <taxon>Rickettsiales</taxon>
        <taxon>Anaplasmataceae</taxon>
        <taxon>Ehrlichia</taxon>
    </lineage>
</organism>
<dbReference type="PATRIC" id="fig|1423892.3.peg.367"/>
<gene>
    <name evidence="1" type="ORF">EMUR_01805</name>
</gene>
<reference evidence="1 2" key="1">
    <citation type="journal article" date="2014" name="Genome Announc.">
        <title>Complete Genome Sequence of Ehrlichia muris Strain AS145T, a Model Monocytotropic Ehrlichia Strain.</title>
        <authorList>
            <person name="Thirumalapura N.R."/>
            <person name="Qin X."/>
            <person name="Kuriakose J.A."/>
            <person name="Walker D.H."/>
        </authorList>
    </citation>
    <scope>NUCLEOTIDE SEQUENCE [LARGE SCALE GENOMIC DNA]</scope>
    <source>
        <strain evidence="2">AS154</strain>
    </source>
</reference>
<dbReference type="Proteomes" id="UP000018689">
    <property type="component" value="Chromosome"/>
</dbReference>
<keyword evidence="2" id="KW-1185">Reference proteome</keyword>
<dbReference type="AlphaFoldDB" id="V9R7D7"/>
<evidence type="ECO:0000313" key="2">
    <source>
        <dbReference type="Proteomes" id="UP000018689"/>
    </source>
</evidence>
<dbReference type="KEGG" id="emr:EMUR_01805"/>
<protein>
    <submittedName>
        <fullName evidence="1">Uncharacterized protein</fullName>
    </submittedName>
</protein>
<dbReference type="STRING" id="1423892.EMUR_01805"/>
<evidence type="ECO:0000313" key="1">
    <source>
        <dbReference type="EMBL" id="AHC39695.1"/>
    </source>
</evidence>